<accession>A0ABX7BKI7</accession>
<evidence type="ECO:0000313" key="4">
    <source>
        <dbReference type="Proteomes" id="UP000595448"/>
    </source>
</evidence>
<evidence type="ECO:0008006" key="5">
    <source>
        <dbReference type="Google" id="ProtNLM"/>
    </source>
</evidence>
<reference evidence="3 4" key="1">
    <citation type="submission" date="2021-01" db="EMBL/GenBank/DDBJ databases">
        <title>Brevundimonas vitis sp. nov., an bacterium isolated from grape (Vitis vinifera).</title>
        <authorList>
            <person name="Jiang L."/>
            <person name="Lee J."/>
        </authorList>
    </citation>
    <scope>NUCLEOTIDE SEQUENCE [LARGE SCALE GENOMIC DNA]</scope>
    <source>
        <strain evidence="3 4">GRTSA-9</strain>
    </source>
</reference>
<sequence>MNQTATKFAIAAAAIGVLVAGQALAGRANVAAAKSADREEVHAEAGTVAAKASIRDRIVIDDRAEANQDPGLPQTELPPGARKELLNDLGDGRSNGRVYDSSGKLIGTYGEGPGYFEWTPNPPSPYGSMFGVPTPVVIVGGAVFAGGVVIATDDEAESN</sequence>
<name>A0ABX7BKI7_9CAUL</name>
<gene>
    <name evidence="3" type="ORF">JIP62_12320</name>
</gene>
<keyword evidence="4" id="KW-1185">Reference proteome</keyword>
<organism evidence="3 4">
    <name type="scientific">Brevundimonas vitisensis</name>
    <dbReference type="NCBI Taxonomy" id="2800818"/>
    <lineage>
        <taxon>Bacteria</taxon>
        <taxon>Pseudomonadati</taxon>
        <taxon>Pseudomonadota</taxon>
        <taxon>Alphaproteobacteria</taxon>
        <taxon>Caulobacterales</taxon>
        <taxon>Caulobacteraceae</taxon>
        <taxon>Brevundimonas</taxon>
    </lineage>
</organism>
<protein>
    <recommendedName>
        <fullName evidence="5">Secreted protein</fullName>
    </recommendedName>
</protein>
<dbReference type="EMBL" id="CP067977">
    <property type="protein sequence ID" value="QQQ18084.1"/>
    <property type="molecule type" value="Genomic_DNA"/>
</dbReference>
<feature type="chain" id="PRO_5046405113" description="Secreted protein" evidence="2">
    <location>
        <begin position="26"/>
        <end position="159"/>
    </location>
</feature>
<proteinExistence type="predicted"/>
<feature type="region of interest" description="Disordered" evidence="1">
    <location>
        <begin position="63"/>
        <end position="98"/>
    </location>
</feature>
<feature type="signal peptide" evidence="2">
    <location>
        <begin position="1"/>
        <end position="25"/>
    </location>
</feature>
<evidence type="ECO:0000313" key="3">
    <source>
        <dbReference type="EMBL" id="QQQ18084.1"/>
    </source>
</evidence>
<dbReference type="Proteomes" id="UP000595448">
    <property type="component" value="Chromosome"/>
</dbReference>
<evidence type="ECO:0000256" key="2">
    <source>
        <dbReference type="SAM" id="SignalP"/>
    </source>
</evidence>
<keyword evidence="2" id="KW-0732">Signal</keyword>
<evidence type="ECO:0000256" key="1">
    <source>
        <dbReference type="SAM" id="MobiDB-lite"/>
    </source>
</evidence>
<dbReference type="RefSeq" id="WP_201102459.1">
    <property type="nucleotide sequence ID" value="NZ_CP067977.1"/>
</dbReference>